<reference evidence="1" key="1">
    <citation type="submission" date="2021-06" db="EMBL/GenBank/DDBJ databases">
        <authorList>
            <person name="Kallberg Y."/>
            <person name="Tangrot J."/>
            <person name="Rosling A."/>
        </authorList>
    </citation>
    <scope>NUCLEOTIDE SEQUENCE</scope>
    <source>
        <strain evidence="1">IL203A</strain>
    </source>
</reference>
<evidence type="ECO:0000313" key="2">
    <source>
        <dbReference type="Proteomes" id="UP000789702"/>
    </source>
</evidence>
<sequence>PSKRPTSKEIIIEFEKWVKLVNDDYDEENFCIFFDEINGIFIDKSENEIEKQFLESDKINENLPIIKEKFNNIYTSKPYNTINISSALSKLSVSKSAGIEIPDDI</sequence>
<proteinExistence type="predicted"/>
<organism evidence="1 2">
    <name type="scientific">Dentiscutata heterogama</name>
    <dbReference type="NCBI Taxonomy" id="1316150"/>
    <lineage>
        <taxon>Eukaryota</taxon>
        <taxon>Fungi</taxon>
        <taxon>Fungi incertae sedis</taxon>
        <taxon>Mucoromycota</taxon>
        <taxon>Glomeromycotina</taxon>
        <taxon>Glomeromycetes</taxon>
        <taxon>Diversisporales</taxon>
        <taxon>Gigasporaceae</taxon>
        <taxon>Dentiscutata</taxon>
    </lineage>
</organism>
<name>A0ACA9NNS5_9GLOM</name>
<feature type="non-terminal residue" evidence="1">
    <location>
        <position position="1"/>
    </location>
</feature>
<protein>
    <submittedName>
        <fullName evidence="1">9079_t:CDS:1</fullName>
    </submittedName>
</protein>
<evidence type="ECO:0000313" key="1">
    <source>
        <dbReference type="EMBL" id="CAG8666625.1"/>
    </source>
</evidence>
<dbReference type="Proteomes" id="UP000789702">
    <property type="component" value="Unassembled WGS sequence"/>
</dbReference>
<gene>
    <name evidence="1" type="ORF">DHETER_LOCUS9995</name>
</gene>
<keyword evidence="2" id="KW-1185">Reference proteome</keyword>
<dbReference type="EMBL" id="CAJVPU010018573">
    <property type="protein sequence ID" value="CAG8666625.1"/>
    <property type="molecule type" value="Genomic_DNA"/>
</dbReference>
<comment type="caution">
    <text evidence="1">The sequence shown here is derived from an EMBL/GenBank/DDBJ whole genome shotgun (WGS) entry which is preliminary data.</text>
</comment>
<accession>A0ACA9NNS5</accession>